<proteinExistence type="inferred from homology"/>
<dbReference type="Pfam" id="PF01206">
    <property type="entry name" value="TusA"/>
    <property type="match status" value="1"/>
</dbReference>
<feature type="domain" description="UPF0033" evidence="10">
    <location>
        <begin position="390"/>
        <end position="414"/>
    </location>
</feature>
<dbReference type="InterPro" id="IPR015421">
    <property type="entry name" value="PyrdxlP-dep_Trfase_major"/>
</dbReference>
<dbReference type="InterPro" id="IPR015424">
    <property type="entry name" value="PyrdxlP-dep_Trfase"/>
</dbReference>
<keyword evidence="7" id="KW-0411">Iron-sulfur</keyword>
<evidence type="ECO:0000256" key="3">
    <source>
        <dbReference type="ARBA" id="ARBA00022679"/>
    </source>
</evidence>
<dbReference type="PANTHER" id="PTHR11601:SF34">
    <property type="entry name" value="CYSTEINE DESULFURASE"/>
    <property type="match status" value="1"/>
</dbReference>
<name>A0ABS8BAJ8_9ACTN</name>
<feature type="coiled-coil region" evidence="9">
    <location>
        <begin position="242"/>
        <end position="269"/>
    </location>
</feature>
<dbReference type="PROSITE" id="PS01148">
    <property type="entry name" value="UPF0033"/>
    <property type="match status" value="1"/>
</dbReference>
<comment type="catalytic activity">
    <reaction evidence="8">
        <text>(sulfur carrier)-H + L-cysteine = (sulfur carrier)-SH + L-alanine</text>
        <dbReference type="Rhea" id="RHEA:43892"/>
        <dbReference type="Rhea" id="RHEA-COMP:14737"/>
        <dbReference type="Rhea" id="RHEA-COMP:14739"/>
        <dbReference type="ChEBI" id="CHEBI:29917"/>
        <dbReference type="ChEBI" id="CHEBI:35235"/>
        <dbReference type="ChEBI" id="CHEBI:57972"/>
        <dbReference type="ChEBI" id="CHEBI:64428"/>
        <dbReference type="EC" id="2.8.1.7"/>
    </reaction>
</comment>
<dbReference type="Gene3D" id="3.30.110.40">
    <property type="entry name" value="TusA-like domain"/>
    <property type="match status" value="1"/>
</dbReference>
<evidence type="ECO:0000313" key="12">
    <source>
        <dbReference type="Proteomes" id="UP001199054"/>
    </source>
</evidence>
<keyword evidence="5" id="KW-0663">Pyridoxal phosphate</keyword>
<evidence type="ECO:0000256" key="2">
    <source>
        <dbReference type="ARBA" id="ARBA00006490"/>
    </source>
</evidence>
<dbReference type="InterPro" id="IPR036868">
    <property type="entry name" value="TusA-like_sf"/>
</dbReference>
<dbReference type="RefSeq" id="WP_226728728.1">
    <property type="nucleotide sequence ID" value="NZ_JAJAUY010000083.1"/>
</dbReference>
<dbReference type="EMBL" id="JAJAUY010000083">
    <property type="protein sequence ID" value="MCB5181646.1"/>
    <property type="molecule type" value="Genomic_DNA"/>
</dbReference>
<dbReference type="SUPFAM" id="SSF53383">
    <property type="entry name" value="PLP-dependent transferases"/>
    <property type="match status" value="1"/>
</dbReference>
<dbReference type="GO" id="GO:0008483">
    <property type="term" value="F:transaminase activity"/>
    <property type="evidence" value="ECO:0007669"/>
    <property type="project" value="UniProtKB-KW"/>
</dbReference>
<dbReference type="InterPro" id="IPR001455">
    <property type="entry name" value="TusA-like"/>
</dbReference>
<keyword evidence="6" id="KW-0408">Iron</keyword>
<evidence type="ECO:0000256" key="1">
    <source>
        <dbReference type="ARBA" id="ARBA00001933"/>
    </source>
</evidence>
<organism evidence="11 12">
    <name type="scientific">Streptomyces antimicrobicus</name>
    <dbReference type="NCBI Taxonomy" id="2883108"/>
    <lineage>
        <taxon>Bacteria</taxon>
        <taxon>Bacillati</taxon>
        <taxon>Actinomycetota</taxon>
        <taxon>Actinomycetes</taxon>
        <taxon>Kitasatosporales</taxon>
        <taxon>Streptomycetaceae</taxon>
        <taxon>Streptomyces</taxon>
    </lineage>
</organism>
<evidence type="ECO:0000313" key="11">
    <source>
        <dbReference type="EMBL" id="MCB5181646.1"/>
    </source>
</evidence>
<evidence type="ECO:0000256" key="5">
    <source>
        <dbReference type="ARBA" id="ARBA00022898"/>
    </source>
</evidence>
<dbReference type="InterPro" id="IPR016454">
    <property type="entry name" value="Cysteine_dSase"/>
</dbReference>
<evidence type="ECO:0000256" key="6">
    <source>
        <dbReference type="ARBA" id="ARBA00023004"/>
    </source>
</evidence>
<reference evidence="11 12" key="1">
    <citation type="submission" date="2021-10" db="EMBL/GenBank/DDBJ databases">
        <title>Streptomyces sp. strain SMC 277, a novel streptomycete isolated from soil.</title>
        <authorList>
            <person name="Chanama M."/>
        </authorList>
    </citation>
    <scope>NUCLEOTIDE SEQUENCE [LARGE SCALE GENOMIC DNA]</scope>
    <source>
        <strain evidence="11 12">SMC 277</strain>
    </source>
</reference>
<evidence type="ECO:0000256" key="7">
    <source>
        <dbReference type="ARBA" id="ARBA00023014"/>
    </source>
</evidence>
<keyword evidence="9" id="KW-0175">Coiled coil</keyword>
<comment type="caution">
    <text evidence="11">The sequence shown here is derived from an EMBL/GenBank/DDBJ whole genome shotgun (WGS) entry which is preliminary data.</text>
</comment>
<dbReference type="Pfam" id="PF00266">
    <property type="entry name" value="Aminotran_5"/>
    <property type="match status" value="1"/>
</dbReference>
<dbReference type="Gene3D" id="3.40.640.10">
    <property type="entry name" value="Type I PLP-dependent aspartate aminotransferase-like (Major domain)"/>
    <property type="match status" value="1"/>
</dbReference>
<accession>A0ABS8BAJ8</accession>
<keyword evidence="11" id="KW-0032">Aminotransferase</keyword>
<dbReference type="InterPro" id="IPR000192">
    <property type="entry name" value="Aminotrans_V_dom"/>
</dbReference>
<evidence type="ECO:0000256" key="4">
    <source>
        <dbReference type="ARBA" id="ARBA00022723"/>
    </source>
</evidence>
<sequence length="461" mass="48022">MPYFDVASAAPLHPVARQALLASLDEGWADPARLYREGRRARLLLDAAREAAAEAVGCRPDELVFTPSGTHAVHSAVAGALAGRRRVGGHLVVSAVEHSSVLHAAESHAAAGGSVSTVAVSRTGAVSAADWARALRPDTALACLQSANHEVGTVQPVAEVAEVCAAAGVPLLVDAAQSLPWEKVPEGWSLAAASAHKWGGPPGVGLLAVRKGVRFSPQGPADERESGRVPGFPNLPAVVAAAASLRAVRAEAQEEARRLRVLVDRLRRRVARLVPDVEVVGDPDRRLPHLVTFSCLYVDGETLLHELDRAGFSVSSGSSCTSSTLTPSHVLRAMGVLSEGNVRVSLPTGTTAAEVNAFLEVLPGVVAGVRERLGVPTEPVAEPVAETVEVDAVGLRCPQPVIELARAIGGVRVGGVVTVLSDDEVARLDIPAWCSLRGHAYLGEAPVPGSRAAAYRVRRTV</sequence>
<dbReference type="Proteomes" id="UP001199054">
    <property type="component" value="Unassembled WGS sequence"/>
</dbReference>
<protein>
    <submittedName>
        <fullName evidence="11">Aminotransferase class V-fold PLP-dependent enzyme</fullName>
    </submittedName>
</protein>
<dbReference type="Gene3D" id="3.90.1150.10">
    <property type="entry name" value="Aspartate Aminotransferase, domain 1"/>
    <property type="match status" value="1"/>
</dbReference>
<keyword evidence="4" id="KW-0479">Metal-binding</keyword>
<dbReference type="SUPFAM" id="SSF64307">
    <property type="entry name" value="SirA-like"/>
    <property type="match status" value="1"/>
</dbReference>
<dbReference type="CDD" id="cd00291">
    <property type="entry name" value="SirA_YedF_YeeD"/>
    <property type="match status" value="1"/>
</dbReference>
<evidence type="ECO:0000256" key="8">
    <source>
        <dbReference type="ARBA" id="ARBA00050776"/>
    </source>
</evidence>
<keyword evidence="12" id="KW-1185">Reference proteome</keyword>
<dbReference type="PANTHER" id="PTHR11601">
    <property type="entry name" value="CYSTEINE DESULFURYLASE FAMILY MEMBER"/>
    <property type="match status" value="1"/>
</dbReference>
<dbReference type="InterPro" id="IPR015422">
    <property type="entry name" value="PyrdxlP-dep_Trfase_small"/>
</dbReference>
<dbReference type="PIRSF" id="PIRSF005572">
    <property type="entry name" value="NifS"/>
    <property type="match status" value="1"/>
</dbReference>
<evidence type="ECO:0000256" key="9">
    <source>
        <dbReference type="SAM" id="Coils"/>
    </source>
</evidence>
<gene>
    <name evidence="11" type="ORF">LG632_19965</name>
</gene>
<comment type="cofactor">
    <cofactor evidence="1">
        <name>pyridoxal 5'-phosphate</name>
        <dbReference type="ChEBI" id="CHEBI:597326"/>
    </cofactor>
</comment>
<comment type="similarity">
    <text evidence="2">Belongs to the class-V pyridoxal-phosphate-dependent aminotransferase family. NifS/IscS subfamily.</text>
</comment>
<evidence type="ECO:0000259" key="10">
    <source>
        <dbReference type="PROSITE" id="PS01148"/>
    </source>
</evidence>
<keyword evidence="3" id="KW-0808">Transferase</keyword>